<dbReference type="PANTHER" id="PTHR47466:SF1">
    <property type="entry name" value="METALLOPROTEASE MEP1 (AFU_ORTHOLOGUE AFUA_1G07730)-RELATED"/>
    <property type="match status" value="1"/>
</dbReference>
<evidence type="ECO:0000259" key="10">
    <source>
        <dbReference type="Pfam" id="PF05572"/>
    </source>
</evidence>
<evidence type="ECO:0000256" key="4">
    <source>
        <dbReference type="ARBA" id="ARBA00022729"/>
    </source>
</evidence>
<keyword evidence="4 9" id="KW-0732">Signal</keyword>
<dbReference type="Gene3D" id="3.40.390.10">
    <property type="entry name" value="Collagenase (Catalytic Domain)"/>
    <property type="match status" value="1"/>
</dbReference>
<accession>A0ABU1TL19</accession>
<evidence type="ECO:0000313" key="12">
    <source>
        <dbReference type="EMBL" id="MDR6966674.1"/>
    </source>
</evidence>
<dbReference type="Pfam" id="PF05572">
    <property type="entry name" value="Peptidase_M43"/>
    <property type="match status" value="1"/>
</dbReference>
<dbReference type="RefSeq" id="WP_310024378.1">
    <property type="nucleotide sequence ID" value="NZ_JAVDVI010000002.1"/>
</dbReference>
<keyword evidence="3" id="KW-0479">Metal-binding</keyword>
<evidence type="ECO:0000256" key="2">
    <source>
        <dbReference type="ARBA" id="ARBA00022670"/>
    </source>
</evidence>
<dbReference type="InterPro" id="IPR008754">
    <property type="entry name" value="Peptidase_M43"/>
</dbReference>
<comment type="caution">
    <text evidence="12">The sequence shown here is derived from an EMBL/GenBank/DDBJ whole genome shotgun (WGS) entry which is preliminary data.</text>
</comment>
<evidence type="ECO:0000256" key="6">
    <source>
        <dbReference type="ARBA" id="ARBA00022833"/>
    </source>
</evidence>
<evidence type="ECO:0000256" key="1">
    <source>
        <dbReference type="ARBA" id="ARBA00008721"/>
    </source>
</evidence>
<dbReference type="InterPro" id="IPR026444">
    <property type="entry name" value="Secre_tail"/>
</dbReference>
<evidence type="ECO:0000259" key="11">
    <source>
        <dbReference type="Pfam" id="PF18962"/>
    </source>
</evidence>
<feature type="chain" id="PRO_5045842864" description="T9SS type A sorting domain-containing protein" evidence="9">
    <location>
        <begin position="25"/>
        <end position="470"/>
    </location>
</feature>
<keyword evidence="13" id="KW-1185">Reference proteome</keyword>
<evidence type="ECO:0000256" key="7">
    <source>
        <dbReference type="ARBA" id="ARBA00023049"/>
    </source>
</evidence>
<dbReference type="Proteomes" id="UP001255185">
    <property type="component" value="Unassembled WGS sequence"/>
</dbReference>
<keyword evidence="7" id="KW-0482">Metalloprotease</keyword>
<evidence type="ECO:0000256" key="5">
    <source>
        <dbReference type="ARBA" id="ARBA00022801"/>
    </source>
</evidence>
<feature type="domain" description="Peptidase M43 pregnancy-associated plasma-A" evidence="10">
    <location>
        <begin position="195"/>
        <end position="364"/>
    </location>
</feature>
<dbReference type="EMBL" id="JAVDVI010000002">
    <property type="protein sequence ID" value="MDR6966674.1"/>
    <property type="molecule type" value="Genomic_DNA"/>
</dbReference>
<keyword evidence="8" id="KW-1015">Disulfide bond</keyword>
<evidence type="ECO:0000256" key="8">
    <source>
        <dbReference type="ARBA" id="ARBA00023157"/>
    </source>
</evidence>
<dbReference type="PANTHER" id="PTHR47466">
    <property type="match status" value="1"/>
</dbReference>
<proteinExistence type="inferred from homology"/>
<feature type="domain" description="Secretion system C-terminal sorting" evidence="11">
    <location>
        <begin position="396"/>
        <end position="466"/>
    </location>
</feature>
<keyword evidence="5" id="KW-0378">Hydrolase</keyword>
<comment type="similarity">
    <text evidence="1">Belongs to the peptidase M43B family.</text>
</comment>
<sequence length="470" mass="51567">MKKIISAKLPILLLLIIIVFNSNAQTKAQKGRKIFGKTIERINPVNGLIRCVSTEYEEYLKGKISKRATTNEFETWIAPKVELMKQRLQTANTPNVVIIPVVVHVIHNGDALGVNENISEDRILSQITVLNQDFRKLINTPGYNSNAIGADVEIEFCMAQVDPEGNATSGIHRVNLGVASWSTEASVEGILKPQTIWDPEQYFNIWVCQFSSSQSAELGGVLGYAQFPSNSGLGGLNIDGGDANTDGVIIDYRCFGSSDYVTGTYFSGYDKGRTATHEIGHCFGLRHIWGDNSSCTINTTDSYKDYCPDTPAASTENYDCLSVYNSCTTATGNDMTENYMDYTNDTCMNTFTLDQKARILAVLENSPRRATLVTSTVCSSTSLGNSTNSFQNEVSIYPNPANDVLNISLGGSSNLPKAYSIYNNLGQLITQETISSTADLSINTSDFSSGIYFIRIEKENAVKTLKFLKK</sequence>
<evidence type="ECO:0000256" key="3">
    <source>
        <dbReference type="ARBA" id="ARBA00022723"/>
    </source>
</evidence>
<gene>
    <name evidence="12" type="ORF">J2X31_000672</name>
</gene>
<feature type="signal peptide" evidence="9">
    <location>
        <begin position="1"/>
        <end position="24"/>
    </location>
</feature>
<evidence type="ECO:0008006" key="14">
    <source>
        <dbReference type="Google" id="ProtNLM"/>
    </source>
</evidence>
<name>A0ABU1TL19_9FLAO</name>
<dbReference type="InterPro" id="IPR024079">
    <property type="entry name" value="MetalloPept_cat_dom_sf"/>
</dbReference>
<keyword evidence="6" id="KW-0862">Zinc</keyword>
<dbReference type="Pfam" id="PF18962">
    <property type="entry name" value="Por_Secre_tail"/>
    <property type="match status" value="1"/>
</dbReference>
<keyword evidence="2" id="KW-0645">Protease</keyword>
<dbReference type="SUPFAM" id="SSF55486">
    <property type="entry name" value="Metalloproteases ('zincins'), catalytic domain"/>
    <property type="match status" value="1"/>
</dbReference>
<dbReference type="CDD" id="cd04275">
    <property type="entry name" value="ZnMc_pappalysin_like"/>
    <property type="match status" value="1"/>
</dbReference>
<evidence type="ECO:0000313" key="13">
    <source>
        <dbReference type="Proteomes" id="UP001255185"/>
    </source>
</evidence>
<evidence type="ECO:0000256" key="9">
    <source>
        <dbReference type="SAM" id="SignalP"/>
    </source>
</evidence>
<dbReference type="NCBIfam" id="TIGR04183">
    <property type="entry name" value="Por_Secre_tail"/>
    <property type="match status" value="1"/>
</dbReference>
<reference evidence="12 13" key="1">
    <citation type="submission" date="2023-07" db="EMBL/GenBank/DDBJ databases">
        <title>Sorghum-associated microbial communities from plants grown in Nebraska, USA.</title>
        <authorList>
            <person name="Schachtman D."/>
        </authorList>
    </citation>
    <scope>NUCLEOTIDE SEQUENCE [LARGE SCALE GENOMIC DNA]</scope>
    <source>
        <strain evidence="12 13">3773</strain>
    </source>
</reference>
<protein>
    <recommendedName>
        <fullName evidence="14">T9SS type A sorting domain-containing protein</fullName>
    </recommendedName>
</protein>
<organism evidence="12 13">
    <name type="scientific">Flavobacterium arsenatis</name>
    <dbReference type="NCBI Taxonomy" id="1484332"/>
    <lineage>
        <taxon>Bacteria</taxon>
        <taxon>Pseudomonadati</taxon>
        <taxon>Bacteroidota</taxon>
        <taxon>Flavobacteriia</taxon>
        <taxon>Flavobacteriales</taxon>
        <taxon>Flavobacteriaceae</taxon>
        <taxon>Flavobacterium</taxon>
    </lineage>
</organism>